<feature type="compositionally biased region" description="Polar residues" evidence="1">
    <location>
        <begin position="547"/>
        <end position="563"/>
    </location>
</feature>
<organism evidence="3 4">
    <name type="scientific">Acanthosepion pharaonis</name>
    <name type="common">Pharaoh cuttlefish</name>
    <name type="synonym">Sepia pharaonis</name>
    <dbReference type="NCBI Taxonomy" id="158019"/>
    <lineage>
        <taxon>Eukaryota</taxon>
        <taxon>Metazoa</taxon>
        <taxon>Spiralia</taxon>
        <taxon>Lophotrochozoa</taxon>
        <taxon>Mollusca</taxon>
        <taxon>Cephalopoda</taxon>
        <taxon>Coleoidea</taxon>
        <taxon>Decapodiformes</taxon>
        <taxon>Sepiida</taxon>
        <taxon>Sepiina</taxon>
        <taxon>Sepiidae</taxon>
        <taxon>Acanthosepion</taxon>
    </lineage>
</organism>
<feature type="region of interest" description="Disordered" evidence="1">
    <location>
        <begin position="308"/>
        <end position="341"/>
    </location>
</feature>
<protein>
    <recommendedName>
        <fullName evidence="2">TERF1-interacting nuclear factor 2 N-terminal domain-containing protein</fullName>
    </recommendedName>
</protein>
<feature type="region of interest" description="Disordered" evidence="1">
    <location>
        <begin position="547"/>
        <end position="572"/>
    </location>
</feature>
<gene>
    <name evidence="3" type="ORF">SPHA_57862</name>
</gene>
<evidence type="ECO:0000256" key="1">
    <source>
        <dbReference type="SAM" id="MobiDB-lite"/>
    </source>
</evidence>
<evidence type="ECO:0000259" key="2">
    <source>
        <dbReference type="Pfam" id="PF14973"/>
    </source>
</evidence>
<feature type="region of interest" description="Disordered" evidence="1">
    <location>
        <begin position="386"/>
        <end position="408"/>
    </location>
</feature>
<feature type="compositionally biased region" description="Polar residues" evidence="1">
    <location>
        <begin position="308"/>
        <end position="317"/>
    </location>
</feature>
<dbReference type="OrthoDB" id="6096379at2759"/>
<dbReference type="AlphaFoldDB" id="A0A812DPL3"/>
<dbReference type="Proteomes" id="UP000597762">
    <property type="component" value="Unassembled WGS sequence"/>
</dbReference>
<evidence type="ECO:0000313" key="3">
    <source>
        <dbReference type="EMBL" id="CAE1305397.1"/>
    </source>
</evidence>
<feature type="domain" description="TERF1-interacting nuclear factor 2 N-terminal" evidence="2">
    <location>
        <begin position="53"/>
        <end position="194"/>
    </location>
</feature>
<evidence type="ECO:0000313" key="4">
    <source>
        <dbReference type="Proteomes" id="UP000597762"/>
    </source>
</evidence>
<name>A0A812DPL3_ACAPH</name>
<feature type="region of interest" description="Disordered" evidence="1">
    <location>
        <begin position="637"/>
        <end position="667"/>
    </location>
</feature>
<comment type="caution">
    <text evidence="3">The sequence shown here is derived from an EMBL/GenBank/DDBJ whole genome shotgun (WGS) entry which is preliminary data.</text>
</comment>
<dbReference type="Pfam" id="PF14973">
    <property type="entry name" value="TINF2_N"/>
    <property type="match status" value="1"/>
</dbReference>
<reference evidence="3" key="1">
    <citation type="submission" date="2021-01" db="EMBL/GenBank/DDBJ databases">
        <authorList>
            <person name="Li R."/>
            <person name="Bekaert M."/>
        </authorList>
    </citation>
    <scope>NUCLEOTIDE SEQUENCE</scope>
    <source>
        <strain evidence="3">Farmed</strain>
    </source>
</reference>
<keyword evidence="4" id="KW-1185">Reference proteome</keyword>
<dbReference type="InterPro" id="IPR029400">
    <property type="entry name" value="TINF2_N"/>
</dbReference>
<dbReference type="EMBL" id="CAHIKZ030003920">
    <property type="protein sequence ID" value="CAE1305397.1"/>
    <property type="molecule type" value="Genomic_DNA"/>
</dbReference>
<proteinExistence type="predicted"/>
<accession>A0A812DPL3</accession>
<sequence length="760" mass="86001">MVSKEEFQGWILDYACYHRIFPIIHAISLRHAGSLDNLPVSHLRLACATIHFIIESEQLSQFKEAIKLVQQVNQSIPPLVVCQKTYQRLLTGLQIKALFQQLEEDTDKALVMLNTYFPRSTPKSTEQNQGQSLPKFNQNHKNFRCFFFSLVSNENQLRDYLKEDYNAEFGLKFMQSIKKLCGRFLQQIESQLLPPMIEKVLACPECEKFSRISPATELLLDFVHEKKLSSQKDTSQQNYQQKGQRTILVFTEQELFEMLTVSYPLYTQDWLARDHGLNLSSQDLFDSFDSQETLPQPDSQMNSLHVTISKSQESASDSLAPLAESQDLQKQKSAHQGSSENNFQDCIQQTLQPHHQQESVHSSLASEQELPEAQLAMNVEIAEQQSAEVQGEVRQSALAPGEKPSQQCERIEDVMDDAQAQAKTLNQPQVIEDEVQSSQREPEMEYQPEEMIQDVQPSQMQLEALPPSQMLPQDEVPLQSRPERVEEILLPQSEILERSLSQLPQDQQLQIRSSQTLLQITDFVLPNDSAVHISFPLTQSADLPPNITSTPIHQPCEPSTSIDQQEKDNDSQRQATFIPIVPNPSSPTTVTQPKYIQPWPGYVPRKPSHKLCRSNSFKSCDIDDKGHQDAEMVVARKRPGPSAVTLKKNSPKHSLVAEENSDLSCDKGSDTLPSSGATLSSLHLSTDLSSISSGSCDIVTPSDSNSAEVFFMGTPEETIDFHYDFINRHLLQGVKACLIKLYRNQQLDVMDGEQVYRIYT</sequence>